<organism evidence="1 2">
    <name type="scientific">Pseudomonas gingeri</name>
    <dbReference type="NCBI Taxonomy" id="117681"/>
    <lineage>
        <taxon>Bacteria</taxon>
        <taxon>Pseudomonadati</taxon>
        <taxon>Pseudomonadota</taxon>
        <taxon>Gammaproteobacteria</taxon>
        <taxon>Pseudomonadales</taxon>
        <taxon>Pseudomonadaceae</taxon>
        <taxon>Pseudomonas</taxon>
    </lineage>
</organism>
<dbReference type="EMBL" id="JACAPU010000070">
    <property type="protein sequence ID" value="NWB51255.1"/>
    <property type="molecule type" value="Genomic_DNA"/>
</dbReference>
<dbReference type="Pfam" id="PF14414">
    <property type="entry name" value="WHH"/>
    <property type="match status" value="1"/>
</dbReference>
<comment type="caution">
    <text evidence="1">The sequence shown here is derived from an EMBL/GenBank/DDBJ whole genome shotgun (WGS) entry which is preliminary data.</text>
</comment>
<dbReference type="RefSeq" id="WP_177145899.1">
    <property type="nucleotide sequence ID" value="NZ_JACAPU010000070.1"/>
</dbReference>
<accession>A0A7Y8BPK9</accession>
<name>A0A7Y8BPK9_9PSED</name>
<protein>
    <submittedName>
        <fullName evidence="1">Uncharacterized protein</fullName>
    </submittedName>
</protein>
<gene>
    <name evidence="1" type="ORF">HX829_32780</name>
</gene>
<reference evidence="1 2" key="1">
    <citation type="submission" date="2020-04" db="EMBL/GenBank/DDBJ databases">
        <title>Molecular characterization of pseudomonads from Agaricus bisporus reveal novel blotch 2 pathogens in Western Europe.</title>
        <authorList>
            <person name="Taparia T."/>
            <person name="Krijger M."/>
            <person name="Haynes E."/>
            <person name="Elpinstone J.G."/>
            <person name="Noble R."/>
            <person name="Van Der Wolf J."/>
        </authorList>
    </citation>
    <scope>NUCLEOTIDE SEQUENCE [LARGE SCALE GENOMIC DNA]</scope>
    <source>
        <strain evidence="1 2">F1001</strain>
    </source>
</reference>
<dbReference type="AlphaFoldDB" id="A0A7Y8BPK9"/>
<proteinExistence type="predicted"/>
<dbReference type="InterPro" id="IPR032869">
    <property type="entry name" value="WHH_dom_containing"/>
</dbReference>
<dbReference type="Proteomes" id="UP000582981">
    <property type="component" value="Unassembled WGS sequence"/>
</dbReference>
<evidence type="ECO:0000313" key="2">
    <source>
        <dbReference type="Proteomes" id="UP000582981"/>
    </source>
</evidence>
<evidence type="ECO:0000313" key="1">
    <source>
        <dbReference type="EMBL" id="NWB51255.1"/>
    </source>
</evidence>
<sequence length="28" mass="3002">MLLIPQDVHRAARHTGGAAVIRNGGFDE</sequence>